<evidence type="ECO:0000313" key="4">
    <source>
        <dbReference type="Proteomes" id="UP001499959"/>
    </source>
</evidence>
<evidence type="ECO:0000313" key="3">
    <source>
        <dbReference type="EMBL" id="GAA4793436.1"/>
    </source>
</evidence>
<feature type="transmembrane region" description="Helical" evidence="2">
    <location>
        <begin position="12"/>
        <end position="32"/>
    </location>
</feature>
<comment type="caution">
    <text evidence="3">The sequence shown here is derived from an EMBL/GenBank/DDBJ whole genome shotgun (WGS) entry which is preliminary data.</text>
</comment>
<name>A0ABP9BDM9_9GAMM</name>
<feature type="region of interest" description="Disordered" evidence="1">
    <location>
        <begin position="40"/>
        <end position="59"/>
    </location>
</feature>
<keyword evidence="2" id="KW-1133">Transmembrane helix</keyword>
<accession>A0ABP9BDM9</accession>
<keyword evidence="2" id="KW-0472">Membrane</keyword>
<keyword evidence="4" id="KW-1185">Reference proteome</keyword>
<gene>
    <name evidence="3" type="ORF">GCM10023307_18640</name>
</gene>
<feature type="compositionally biased region" description="Pro residues" evidence="1">
    <location>
        <begin position="173"/>
        <end position="183"/>
    </location>
</feature>
<dbReference type="RefSeq" id="WP_345303051.1">
    <property type="nucleotide sequence ID" value="NZ_BAABJE010000009.1"/>
</dbReference>
<organism evidence="3 4">
    <name type="scientific">Lysobacter hankyongensis</name>
    <dbReference type="NCBI Taxonomy" id="1176535"/>
    <lineage>
        <taxon>Bacteria</taxon>
        <taxon>Pseudomonadati</taxon>
        <taxon>Pseudomonadota</taxon>
        <taxon>Gammaproteobacteria</taxon>
        <taxon>Lysobacterales</taxon>
        <taxon>Lysobacteraceae</taxon>
        <taxon>Lysobacter</taxon>
    </lineage>
</organism>
<dbReference type="Proteomes" id="UP001499959">
    <property type="component" value="Unassembled WGS sequence"/>
</dbReference>
<reference evidence="4" key="1">
    <citation type="journal article" date="2019" name="Int. J. Syst. Evol. Microbiol.">
        <title>The Global Catalogue of Microorganisms (GCM) 10K type strain sequencing project: providing services to taxonomists for standard genome sequencing and annotation.</title>
        <authorList>
            <consortium name="The Broad Institute Genomics Platform"/>
            <consortium name="The Broad Institute Genome Sequencing Center for Infectious Disease"/>
            <person name="Wu L."/>
            <person name="Ma J."/>
        </authorList>
    </citation>
    <scope>NUCLEOTIDE SEQUENCE [LARGE SCALE GENOMIC DNA]</scope>
    <source>
        <strain evidence="4">JCM 18204</strain>
    </source>
</reference>
<evidence type="ECO:0008006" key="5">
    <source>
        <dbReference type="Google" id="ProtNLM"/>
    </source>
</evidence>
<dbReference type="EMBL" id="BAABJE010000009">
    <property type="protein sequence ID" value="GAA4793436.1"/>
    <property type="molecule type" value="Genomic_DNA"/>
</dbReference>
<evidence type="ECO:0000256" key="2">
    <source>
        <dbReference type="SAM" id="Phobius"/>
    </source>
</evidence>
<keyword evidence="2" id="KW-0812">Transmembrane</keyword>
<evidence type="ECO:0000256" key="1">
    <source>
        <dbReference type="SAM" id="MobiDB-lite"/>
    </source>
</evidence>
<sequence>MRVDSLSPRTWLLAGVAGWAVCLWVAALFGLGGRLGDVSEDTAPQTLPSTTIPRADRPGPQAMYAEIAARPVFAENRKPQEFRIGGGGDEAQANTFDYTLTSVMIAGDLQLAILKPAADGAQPVRVKVGDAVETAPQWTLASLLPRQAVFRGPDGDKTLELRVFNGVGGAAPPPVAAVPPPPGSGVINETPQPGQPGAGVGPQGVVPPPPPPTQVAGAAPAPPPAAPASTEAQLDAIRRRIEARRAQLRQQAAQEAQSPGAAPGQTP</sequence>
<feature type="region of interest" description="Disordered" evidence="1">
    <location>
        <begin position="173"/>
        <end position="267"/>
    </location>
</feature>
<feature type="compositionally biased region" description="Basic and acidic residues" evidence="1">
    <location>
        <begin position="236"/>
        <end position="245"/>
    </location>
</feature>
<feature type="compositionally biased region" description="Low complexity" evidence="1">
    <location>
        <begin position="248"/>
        <end position="257"/>
    </location>
</feature>
<protein>
    <recommendedName>
        <fullName evidence="5">General secretion pathway protein GspN</fullName>
    </recommendedName>
</protein>
<feature type="compositionally biased region" description="Polar residues" evidence="1">
    <location>
        <begin position="42"/>
        <end position="52"/>
    </location>
</feature>
<proteinExistence type="predicted"/>